<keyword evidence="2" id="KW-0378">Hydrolase</keyword>
<evidence type="ECO:0000259" key="4">
    <source>
        <dbReference type="SMART" id="SM00047"/>
    </source>
</evidence>
<dbReference type="InterPro" id="IPR051056">
    <property type="entry name" value="Glycosyl_Hydrolase_73"/>
</dbReference>
<protein>
    <submittedName>
        <fullName evidence="5">Mannosyl-glycoprotein endo-beta-N-acetylglucosamidase</fullName>
    </submittedName>
</protein>
<comment type="similarity">
    <text evidence="1">Belongs to the glycosyl hydrolase 73 family.</text>
</comment>
<evidence type="ECO:0000256" key="1">
    <source>
        <dbReference type="ARBA" id="ARBA00010266"/>
    </source>
</evidence>
<gene>
    <name evidence="5" type="ORF">DT351_02380</name>
</gene>
<organism evidence="5 6">
    <name type="scientific">Latilactobacillus curvatus</name>
    <name type="common">Lactobacillus curvatus</name>
    <dbReference type="NCBI Taxonomy" id="28038"/>
    <lineage>
        <taxon>Bacteria</taxon>
        <taxon>Bacillati</taxon>
        <taxon>Bacillota</taxon>
        <taxon>Bacilli</taxon>
        <taxon>Lactobacillales</taxon>
        <taxon>Lactobacillaceae</taxon>
        <taxon>Latilactobacillus</taxon>
    </lineage>
</organism>
<reference evidence="5 6" key="1">
    <citation type="submission" date="2018-07" db="EMBL/GenBank/DDBJ databases">
        <title>Lactobacillus curvatus genome sequence.</title>
        <authorList>
            <person name="Prechtl R."/>
        </authorList>
    </citation>
    <scope>NUCLEOTIDE SEQUENCE [LARGE SCALE GENOMIC DNA]</scope>
    <source>
        <strain evidence="5 6">TMW 1.1928</strain>
    </source>
</reference>
<proteinExistence type="inferred from homology"/>
<dbReference type="AlphaFoldDB" id="A0A385ACI0"/>
<feature type="compositionally biased region" description="Polar residues" evidence="3">
    <location>
        <begin position="67"/>
        <end position="87"/>
    </location>
</feature>
<name>A0A385ACI0_LATCU</name>
<dbReference type="GO" id="GO:0004040">
    <property type="term" value="F:amidase activity"/>
    <property type="evidence" value="ECO:0007669"/>
    <property type="project" value="InterPro"/>
</dbReference>
<dbReference type="RefSeq" id="WP_116843440.1">
    <property type="nucleotide sequence ID" value="NZ_CP016221.1"/>
</dbReference>
<sequence>MSKFTKLGMLFGVTGIMTSVTYATNNVKAAEASSSVASSDSSTLPKETQSSVNSSLSSSTAKVVSSKNDSSTSESIKNTNETTEETALSTTVLKQDANMGQGYYATTNNIFARSLLRTNTQAFLDSIHQGSINGWNKYGVLPSTVAAQAILESGWGASSLTTLANNLFGIKGDYNGASIIMPTQEYINGQWITINASFRKYPSRNESIEDHGRFLNDNSRYHNLLWQTDYRTVTQLLQSDGYATSPTYAASLNRIIEEYHLYDWDNEVINVNTGAMDNLSVRGSNLSISGWHISSNSNNKPYSYLILLDANSNKEISRIKINRTQRADVNNVFPSVANSLNSGFNVQVPISDDMMGKKIKVISRYSSSADGNGSFSDYNFTNVVGMPVTSAGSLDVINQNQLDRIQLSGWFATDAAVNKPYRYVILLDTATNKELGRYQVQSLARPDVANVYPNIANVMNSGYNVAIPLTSQLLGKQVRVITRYSDNAQGNGNFVDYWNDGKTFQTRGNQNKGWLDVFKQSGNKIHAMGWHITDSSLDKKNHYLIILDSNNKELGRYKVPTIARPDVAKVYSTIYGAQNGGIDYEIPVTSAMKGKAIHVISRYTNDAQGNGEFTDYWFPNQINKIS</sequence>
<evidence type="ECO:0000313" key="5">
    <source>
        <dbReference type="EMBL" id="AXN35268.1"/>
    </source>
</evidence>
<dbReference type="PANTHER" id="PTHR33308">
    <property type="entry name" value="PEPTIDOGLYCAN HYDROLASE FLGJ"/>
    <property type="match status" value="1"/>
</dbReference>
<dbReference type="Pfam" id="PF01832">
    <property type="entry name" value="Glucosaminidase"/>
    <property type="match status" value="1"/>
</dbReference>
<dbReference type="Proteomes" id="UP000257607">
    <property type="component" value="Chromosome"/>
</dbReference>
<dbReference type="SMART" id="SM00047">
    <property type="entry name" value="LYZ2"/>
    <property type="match status" value="1"/>
</dbReference>
<dbReference type="EMBL" id="CP031003">
    <property type="protein sequence ID" value="AXN35268.1"/>
    <property type="molecule type" value="Genomic_DNA"/>
</dbReference>
<dbReference type="PANTHER" id="PTHR33308:SF10">
    <property type="entry name" value="EXO-GLUCOSAMINIDASE LYTG"/>
    <property type="match status" value="1"/>
</dbReference>
<evidence type="ECO:0000313" key="6">
    <source>
        <dbReference type="Proteomes" id="UP000257607"/>
    </source>
</evidence>
<dbReference type="Gene3D" id="1.10.530.10">
    <property type="match status" value="1"/>
</dbReference>
<dbReference type="Gene3D" id="4.10.80.30">
    <property type="entry name" value="DNA polymerase, domain 6"/>
    <property type="match status" value="1"/>
</dbReference>
<feature type="region of interest" description="Disordered" evidence="3">
    <location>
        <begin position="34"/>
        <end position="87"/>
    </location>
</feature>
<evidence type="ECO:0000256" key="2">
    <source>
        <dbReference type="ARBA" id="ARBA00022801"/>
    </source>
</evidence>
<dbReference type="InterPro" id="IPR002901">
    <property type="entry name" value="MGlyc_endo_b_GlcNAc-like_dom"/>
</dbReference>
<accession>A0A385ACI0</accession>
<feature type="domain" description="Mannosyl-glycoprotein endo-beta-N-acetylglucosamidase-like" evidence="4">
    <location>
        <begin position="113"/>
        <end position="265"/>
    </location>
</feature>
<feature type="compositionally biased region" description="Low complexity" evidence="3">
    <location>
        <begin position="50"/>
        <end position="66"/>
    </location>
</feature>
<evidence type="ECO:0000256" key="3">
    <source>
        <dbReference type="SAM" id="MobiDB-lite"/>
    </source>
</evidence>